<evidence type="ECO:0000313" key="3">
    <source>
        <dbReference type="EMBL" id="MFC6382067.1"/>
    </source>
</evidence>
<organism evidence="3 4">
    <name type="scientific">Psychrobacter glacincola</name>
    <dbReference type="NCBI Taxonomy" id="56810"/>
    <lineage>
        <taxon>Bacteria</taxon>
        <taxon>Pseudomonadati</taxon>
        <taxon>Pseudomonadota</taxon>
        <taxon>Gammaproteobacteria</taxon>
        <taxon>Moraxellales</taxon>
        <taxon>Moraxellaceae</taxon>
        <taxon>Psychrobacter</taxon>
    </lineage>
</organism>
<dbReference type="Pfam" id="PF18739">
    <property type="entry name" value="HEPN_Apea"/>
    <property type="match status" value="1"/>
</dbReference>
<dbReference type="InterPro" id="IPR041223">
    <property type="entry name" value="ApeA_NTD"/>
</dbReference>
<feature type="domain" description="Apea-like HEPN" evidence="1">
    <location>
        <begin position="312"/>
        <end position="442"/>
    </location>
</feature>
<evidence type="ECO:0000313" key="4">
    <source>
        <dbReference type="Proteomes" id="UP001596264"/>
    </source>
</evidence>
<feature type="domain" description="ApeA N-terminal" evidence="2">
    <location>
        <begin position="9"/>
        <end position="282"/>
    </location>
</feature>
<dbReference type="Proteomes" id="UP001596264">
    <property type="component" value="Unassembled WGS sequence"/>
</dbReference>
<accession>A0ABW1WBN9</accession>
<name>A0ABW1WBN9_9GAMM</name>
<comment type="caution">
    <text evidence="3">The sequence shown here is derived from an EMBL/GenBank/DDBJ whole genome shotgun (WGS) entry which is preliminary data.</text>
</comment>
<reference evidence="4" key="1">
    <citation type="journal article" date="2019" name="Int. J. Syst. Evol. Microbiol.">
        <title>The Global Catalogue of Microorganisms (GCM) 10K type strain sequencing project: providing services to taxonomists for standard genome sequencing and annotation.</title>
        <authorList>
            <consortium name="The Broad Institute Genomics Platform"/>
            <consortium name="The Broad Institute Genome Sequencing Center for Infectious Disease"/>
            <person name="Wu L."/>
            <person name="Ma J."/>
        </authorList>
    </citation>
    <scope>NUCLEOTIDE SEQUENCE [LARGE SCALE GENOMIC DNA]</scope>
    <source>
        <strain evidence="4">CCM 2050</strain>
    </source>
</reference>
<evidence type="ECO:0000259" key="2">
    <source>
        <dbReference type="Pfam" id="PF18862"/>
    </source>
</evidence>
<dbReference type="EMBL" id="JBHSTZ010000035">
    <property type="protein sequence ID" value="MFC6382067.1"/>
    <property type="molecule type" value="Genomic_DNA"/>
</dbReference>
<protein>
    <submittedName>
        <fullName evidence="3">HEPN domain-containing protein</fullName>
    </submittedName>
</protein>
<sequence length="462" mass="53190">MRIKEELKKSGYFLLPENEDKKIPGNLSILDGGEIELEVVGLFDESIEALNGNDDLRRIVGHVEKDGFVTLENCFYRKKNFAFGGISKSTVHVNKVISGVRYGKDEAITFNTVTFTVEGINEWVGITGIGISYSSDYKTATISYVPQEEIVYNLQTGFKLHILFGYTLPGSGNTTEAKITHRTYFRLSSDDAKEFVEFSKIIHQLTYLLGFAVDSTVTISDVSATSNEIVREISQGKTIPVTMKLYYPSLPFSDNVPKIDTHKMLFRFADIHENAEHVFNQWFSTYSIIRPSLGLYFSAVSGDYKYLDGKFLALAQALETYHRRTSNETLKDEAEFRAMIASILWNCPKQHRRWLRGRLYHGNEINLGQRIKRIIEPYKSYIGSSKQRNKFIRNVVNTRNYLTHYSEDLEKDSLKGSELWRLCQKMEAVFQLHLLQQLGFEELDIQRILSNNYKLKQKFDEI</sequence>
<dbReference type="RefSeq" id="WP_201563994.1">
    <property type="nucleotide sequence ID" value="NZ_CAJGZK010000019.1"/>
</dbReference>
<evidence type="ECO:0000259" key="1">
    <source>
        <dbReference type="Pfam" id="PF18739"/>
    </source>
</evidence>
<gene>
    <name evidence="3" type="ORF">ACFP58_11475</name>
</gene>
<dbReference type="Pfam" id="PF18862">
    <property type="entry name" value="ApeA_NTD1"/>
    <property type="match status" value="1"/>
</dbReference>
<keyword evidence="4" id="KW-1185">Reference proteome</keyword>
<dbReference type="InterPro" id="IPR041229">
    <property type="entry name" value="HEPN_Apea"/>
</dbReference>
<proteinExistence type="predicted"/>